<feature type="chain" id="PRO_5002535413" evidence="2">
    <location>
        <begin position="22"/>
        <end position="1015"/>
    </location>
</feature>
<dbReference type="InterPro" id="IPR011659">
    <property type="entry name" value="WD40"/>
</dbReference>
<name>A0A0G0XSU6_9BACT</name>
<dbReference type="PANTHER" id="PTHR36842">
    <property type="entry name" value="PROTEIN TOLB HOMOLOG"/>
    <property type="match status" value="1"/>
</dbReference>
<gene>
    <name evidence="3" type="ORF">UU84_C0001G0007</name>
</gene>
<sequence length="1015" mass="116445">MRKIRAIVVALVLLSASSASSFISAQSEKFGKNNVIWRDGEPNFYQSEHFDVWTWMDLKDPKQAEHFRKFMENIENACSFLGSKKMYDHILSKRLPIIVFNTHSEWASSALGGSFLPEGLGAYVESNRNRMVTKEDFLPQLKRAVTVHEMAHEFQMDLQRTNILKKDSKKNELSLGFYEGGAEFMAGQYEPHTRDDIRRLSQRMVAANPKSLPTWDHLKNDPRVNPYSMWEMVFEMLEAEFSCGVDFQVQGFKRRDISLGELIYQLTKGKLGNPDKNPQKFDEFNRDYWGGIFESDRIKRSKPYQENANVKGRNITPYLHPYPGISPMLSPDGKQIAYFTIAENGFSTVIVKYPIPAEEVFIEIKKPDDESDKKSNEKKNKQIVNLTPQFPPEPWEYIVSDFVTWPFNGRNGDWSRTGNKIAFFAQKNRDHALFIIDAEKPDKILQTIYVPFDQSFSPIFSPDGETVYFSAAEKITRDIYAIDLKSQKTVNLSNDERFDTAPAVSPDGKRIAYIGSDGDFQHIFILNLENGEKKQLTFGRFNDNSPSWSDDGATIVFTSDKGDQVWKIYTIDAASKTISQWTDYFGSSDMPIFARGKNDLIYYAVYRDDDEHKGLVYSNWEIFEALLRKPIKQFVAEDKGESTDFSFTDRNLSFYKLDAEQIENPNPSPQKWVIDGGDVNIGADTYWGMFGSSWFGWSNILDSRHHLFQFSLSGNYFRVLDYIYLNEEKRLGRQYEVYNRKYPFYYAFYGIATGRPRQSVIRMTDYQEFGATAAMRYPIDKFNRYEFYASLRNRDFSMPIGLDEEWIIGNPEQFNDQDLQMFRLLNNSSGSNLVAGAAFVRDTVFYSGITQGPLHGNAVRAQVEFAPPMGKEFKGFYSLSVDARTYRRLSSGVLLAGRISLFDSSKKAGDFVLMGGADMIRGRPYGSLVGNQIAYGSVELRFPIVDAVLFPRKFALGPFRGILFGDAGIAKFSGEKFPAQKGFSYGAGIQFLPLTFLWTQENHKWVPSFYLSYNW</sequence>
<dbReference type="Pfam" id="PF07676">
    <property type="entry name" value="PD40"/>
    <property type="match status" value="4"/>
</dbReference>
<comment type="caution">
    <text evidence="3">The sequence shown here is derived from an EMBL/GenBank/DDBJ whole genome shotgun (WGS) entry which is preliminary data.</text>
</comment>
<dbReference type="Gene3D" id="2.120.10.30">
    <property type="entry name" value="TolB, C-terminal domain"/>
    <property type="match status" value="1"/>
</dbReference>
<dbReference type="SUPFAM" id="SSF69304">
    <property type="entry name" value="Tricorn protease N-terminal domain"/>
    <property type="match status" value="1"/>
</dbReference>
<evidence type="ECO:0000313" key="3">
    <source>
        <dbReference type="EMBL" id="KKS27775.1"/>
    </source>
</evidence>
<dbReference type="PANTHER" id="PTHR36842:SF1">
    <property type="entry name" value="PROTEIN TOLB"/>
    <property type="match status" value="1"/>
</dbReference>
<keyword evidence="2" id="KW-0732">Signal</keyword>
<proteinExistence type="inferred from homology"/>
<protein>
    <submittedName>
        <fullName evidence="3">WD40 domain protein beta Propeller</fullName>
    </submittedName>
</protein>
<feature type="signal peptide" evidence="2">
    <location>
        <begin position="1"/>
        <end position="21"/>
    </location>
</feature>
<comment type="similarity">
    <text evidence="1">Belongs to the TolB family.</text>
</comment>
<dbReference type="Proteomes" id="UP000033859">
    <property type="component" value="Unassembled WGS sequence"/>
</dbReference>
<evidence type="ECO:0000256" key="2">
    <source>
        <dbReference type="SAM" id="SignalP"/>
    </source>
</evidence>
<dbReference type="InterPro" id="IPR011042">
    <property type="entry name" value="6-blade_b-propeller_TolB-like"/>
</dbReference>
<evidence type="ECO:0000313" key="4">
    <source>
        <dbReference type="Proteomes" id="UP000033859"/>
    </source>
</evidence>
<reference evidence="3 4" key="1">
    <citation type="journal article" date="2015" name="Nature">
        <title>rRNA introns, odd ribosomes, and small enigmatic genomes across a large radiation of phyla.</title>
        <authorList>
            <person name="Brown C.T."/>
            <person name="Hug L.A."/>
            <person name="Thomas B.C."/>
            <person name="Sharon I."/>
            <person name="Castelle C.J."/>
            <person name="Singh A."/>
            <person name="Wilkins M.J."/>
            <person name="Williams K.H."/>
            <person name="Banfield J.F."/>
        </authorList>
    </citation>
    <scope>NUCLEOTIDE SEQUENCE [LARGE SCALE GENOMIC DNA]</scope>
</reference>
<dbReference type="EMBL" id="LCCE01000001">
    <property type="protein sequence ID" value="KKS27775.1"/>
    <property type="molecule type" value="Genomic_DNA"/>
</dbReference>
<accession>A0A0G0XSU6</accession>
<evidence type="ECO:0000256" key="1">
    <source>
        <dbReference type="ARBA" id="ARBA00009820"/>
    </source>
</evidence>
<dbReference type="Gene3D" id="2.40.160.50">
    <property type="entry name" value="membrane protein fhac: a member of the omp85/tpsb transporter family"/>
    <property type="match status" value="1"/>
</dbReference>
<dbReference type="AlphaFoldDB" id="A0A0G0XSU6"/>
<organism evidence="3 4">
    <name type="scientific">Candidatus Yanofskybacteria bacterium GW2011_GWC2_41_9</name>
    <dbReference type="NCBI Taxonomy" id="1619029"/>
    <lineage>
        <taxon>Bacteria</taxon>
        <taxon>Candidatus Yanofskyibacteriota</taxon>
    </lineage>
</organism>
<dbReference type="PATRIC" id="fig|1619029.3.peg.8"/>